<evidence type="ECO:0000259" key="1">
    <source>
        <dbReference type="PROSITE" id="PS51159"/>
    </source>
</evidence>
<dbReference type="InterPro" id="IPR005036">
    <property type="entry name" value="CBM21_dom"/>
</dbReference>
<dbReference type="PANTHER" id="PTHR12307">
    <property type="entry name" value="PROTEIN PHOSPHATASE 1 REGULATORY SUBUNIT"/>
    <property type="match status" value="1"/>
</dbReference>
<dbReference type="RefSeq" id="XP_002739444.1">
    <property type="nucleotide sequence ID" value="XM_002739398.2"/>
</dbReference>
<evidence type="ECO:0000313" key="3">
    <source>
        <dbReference type="RefSeq" id="XP_002739444.1"/>
    </source>
</evidence>
<feature type="domain" description="CBM21" evidence="1">
    <location>
        <begin position="65"/>
        <end position="199"/>
    </location>
</feature>
<accession>A0ABM0GXD5</accession>
<keyword evidence="2" id="KW-1185">Reference proteome</keyword>
<dbReference type="PROSITE" id="PS51159">
    <property type="entry name" value="CBM21"/>
    <property type="match status" value="1"/>
</dbReference>
<organism evidence="2 3">
    <name type="scientific">Saccoglossus kowalevskii</name>
    <name type="common">Acorn worm</name>
    <dbReference type="NCBI Taxonomy" id="10224"/>
    <lineage>
        <taxon>Eukaryota</taxon>
        <taxon>Metazoa</taxon>
        <taxon>Hemichordata</taxon>
        <taxon>Enteropneusta</taxon>
        <taxon>Harrimaniidae</taxon>
        <taxon>Saccoglossus</taxon>
    </lineage>
</organism>
<proteinExistence type="predicted"/>
<dbReference type="GeneID" id="100373586"/>
<reference evidence="3" key="1">
    <citation type="submission" date="2025-08" db="UniProtKB">
        <authorList>
            <consortium name="RefSeq"/>
        </authorList>
    </citation>
    <scope>IDENTIFICATION</scope>
    <source>
        <tissue evidence="3">Testes</tissue>
    </source>
</reference>
<name>A0ABM0GXD5_SACKO</name>
<dbReference type="InterPro" id="IPR038175">
    <property type="entry name" value="CBM21_dom_sf"/>
</dbReference>
<dbReference type="Pfam" id="PF03370">
    <property type="entry name" value="CBM_21"/>
    <property type="match status" value="1"/>
</dbReference>
<dbReference type="InterPro" id="IPR050782">
    <property type="entry name" value="PP1_regulatory_subunit_3"/>
</dbReference>
<protein>
    <submittedName>
        <fullName evidence="3">Protein phosphatase 1 regulatory subunit 3B-like</fullName>
    </submittedName>
</protein>
<gene>
    <name evidence="3" type="primary">LOC100373586</name>
</gene>
<sequence>MDFEIGLDFEASLVEQMARDGFQPKNDVYETLGIVPDNRRMPPLKNISATFELPSSEKQSDDTIDQLVLSQYLLLEDVKCTNREISGMVRVANIGFSKTVKIRYTRNNWRTSDDIIADYVPYNKPIPEKTSCPETLSANLTECKEKTEDTKPPVTERFAFVLPIPKDFGVGSHLEFAICYEVNGQTIWDNNNGQNYGFECLIKDLNPNHVESDKWWHHFMY</sequence>
<dbReference type="Proteomes" id="UP000694865">
    <property type="component" value="Unplaced"/>
</dbReference>
<evidence type="ECO:0000313" key="2">
    <source>
        <dbReference type="Proteomes" id="UP000694865"/>
    </source>
</evidence>
<dbReference type="Gene3D" id="2.60.40.2440">
    <property type="entry name" value="Carbohydrate binding type-21 domain"/>
    <property type="match status" value="1"/>
</dbReference>
<dbReference type="PANTHER" id="PTHR12307:SF53">
    <property type="entry name" value="PROTEIN PHOSPHATASE 1 REGULATORY SUBUNIT"/>
    <property type="match status" value="1"/>
</dbReference>